<dbReference type="PROSITE" id="PS50111">
    <property type="entry name" value="CHEMOTAXIS_TRANSDUC_2"/>
    <property type="match status" value="1"/>
</dbReference>
<comment type="caution">
    <text evidence="6">The sequence shown here is derived from an EMBL/GenBank/DDBJ whole genome shotgun (WGS) entry which is preliminary data.</text>
</comment>
<dbReference type="SUPFAM" id="SSF55785">
    <property type="entry name" value="PYP-like sensor domain (PAS domain)"/>
    <property type="match status" value="1"/>
</dbReference>
<dbReference type="OrthoDB" id="8438531at2"/>
<dbReference type="InterPro" id="IPR000014">
    <property type="entry name" value="PAS"/>
</dbReference>
<evidence type="ECO:0000313" key="7">
    <source>
        <dbReference type="Proteomes" id="UP000233491"/>
    </source>
</evidence>
<gene>
    <name evidence="6" type="ORF">CXZ10_16365</name>
</gene>
<feature type="region of interest" description="Disordered" evidence="4">
    <location>
        <begin position="54"/>
        <end position="75"/>
    </location>
</feature>
<dbReference type="Gene3D" id="1.10.287.950">
    <property type="entry name" value="Methyl-accepting chemotaxis protein"/>
    <property type="match status" value="1"/>
</dbReference>
<dbReference type="GO" id="GO:0007165">
    <property type="term" value="P:signal transduction"/>
    <property type="evidence" value="ECO:0007669"/>
    <property type="project" value="UniProtKB-KW"/>
</dbReference>
<dbReference type="PANTHER" id="PTHR32089">
    <property type="entry name" value="METHYL-ACCEPTING CHEMOTAXIS PROTEIN MCPB"/>
    <property type="match status" value="1"/>
</dbReference>
<dbReference type="Proteomes" id="UP000233491">
    <property type="component" value="Unassembled WGS sequence"/>
</dbReference>
<protein>
    <recommendedName>
        <fullName evidence="5">Methyl-accepting transducer domain-containing protein</fullName>
    </recommendedName>
</protein>
<dbReference type="RefSeq" id="WP_101290435.1">
    <property type="nucleotide sequence ID" value="NZ_FOUQ01000002.1"/>
</dbReference>
<dbReference type="NCBIfam" id="TIGR00229">
    <property type="entry name" value="sensory_box"/>
    <property type="match status" value="1"/>
</dbReference>
<dbReference type="EMBL" id="PJNW01000014">
    <property type="protein sequence ID" value="PKR88032.1"/>
    <property type="molecule type" value="Genomic_DNA"/>
</dbReference>
<dbReference type="InterPro" id="IPR004090">
    <property type="entry name" value="Chemotax_Me-accpt_rcpt"/>
</dbReference>
<evidence type="ECO:0000259" key="5">
    <source>
        <dbReference type="PROSITE" id="PS50111"/>
    </source>
</evidence>
<dbReference type="CDD" id="cd00130">
    <property type="entry name" value="PAS"/>
    <property type="match status" value="1"/>
</dbReference>
<evidence type="ECO:0000256" key="1">
    <source>
        <dbReference type="ARBA" id="ARBA00023224"/>
    </source>
</evidence>
<dbReference type="PRINTS" id="PR00260">
    <property type="entry name" value="CHEMTRNSDUCR"/>
</dbReference>
<evidence type="ECO:0000256" key="2">
    <source>
        <dbReference type="ARBA" id="ARBA00029447"/>
    </source>
</evidence>
<comment type="similarity">
    <text evidence="2">Belongs to the methyl-accepting chemotaxis (MCP) protein family.</text>
</comment>
<dbReference type="AlphaFoldDB" id="A0A1I4RUW6"/>
<reference evidence="6 7" key="1">
    <citation type="submission" date="2017-12" db="EMBL/GenBank/DDBJ databases">
        <title>Anaerobic carbon monoxide metabolism by Pleomorphomonas carboxyditropha sp. nov., a new mesophilic hydrogenogenic carboxidotroph.</title>
        <authorList>
            <person name="Esquivel-Elizondo S."/>
            <person name="Krajmalnik-Brown R."/>
        </authorList>
    </citation>
    <scope>NUCLEOTIDE SEQUENCE [LARGE SCALE GENOMIC DNA]</scope>
    <source>
        <strain evidence="6 7">R5-392</strain>
    </source>
</reference>
<dbReference type="GO" id="GO:0016020">
    <property type="term" value="C:membrane"/>
    <property type="evidence" value="ECO:0007669"/>
    <property type="project" value="InterPro"/>
</dbReference>
<dbReference type="Pfam" id="PF13426">
    <property type="entry name" value="PAS_9"/>
    <property type="match status" value="1"/>
</dbReference>
<dbReference type="Pfam" id="PF00015">
    <property type="entry name" value="MCPsignal"/>
    <property type="match status" value="1"/>
</dbReference>
<feature type="domain" description="Methyl-accepting transducer" evidence="5">
    <location>
        <begin position="156"/>
        <end position="392"/>
    </location>
</feature>
<keyword evidence="1 3" id="KW-0807">Transducer</keyword>
<evidence type="ECO:0000256" key="4">
    <source>
        <dbReference type="SAM" id="MobiDB-lite"/>
    </source>
</evidence>
<accession>A0A1I4RUW6</accession>
<proteinExistence type="inferred from homology"/>
<dbReference type="GO" id="GO:0006935">
    <property type="term" value="P:chemotaxis"/>
    <property type="evidence" value="ECO:0007669"/>
    <property type="project" value="InterPro"/>
</dbReference>
<dbReference type="SUPFAM" id="SSF58104">
    <property type="entry name" value="Methyl-accepting chemotaxis protein (MCP) signaling domain"/>
    <property type="match status" value="1"/>
</dbReference>
<keyword evidence="7" id="KW-1185">Reference proteome</keyword>
<name>A0A1I4RUW6_9HYPH</name>
<dbReference type="GO" id="GO:0004888">
    <property type="term" value="F:transmembrane signaling receptor activity"/>
    <property type="evidence" value="ECO:0007669"/>
    <property type="project" value="InterPro"/>
</dbReference>
<evidence type="ECO:0000256" key="3">
    <source>
        <dbReference type="PROSITE-ProRule" id="PRU00284"/>
    </source>
</evidence>
<dbReference type="InterPro" id="IPR004089">
    <property type="entry name" value="MCPsignal_dom"/>
</dbReference>
<dbReference type="PANTHER" id="PTHR32089:SF112">
    <property type="entry name" value="LYSOZYME-LIKE PROTEIN-RELATED"/>
    <property type="match status" value="1"/>
</dbReference>
<dbReference type="Gene3D" id="3.30.450.20">
    <property type="entry name" value="PAS domain"/>
    <property type="match status" value="1"/>
</dbReference>
<organism evidence="6 7">
    <name type="scientific">Pleomorphomonas diazotrophica</name>
    <dbReference type="NCBI Taxonomy" id="1166257"/>
    <lineage>
        <taxon>Bacteria</taxon>
        <taxon>Pseudomonadati</taxon>
        <taxon>Pseudomonadota</taxon>
        <taxon>Alphaproteobacteria</taxon>
        <taxon>Hyphomicrobiales</taxon>
        <taxon>Pleomorphomonadaceae</taxon>
        <taxon>Pleomorphomonas</taxon>
    </lineage>
</organism>
<sequence>MSLFGRRTSSEKLKINFFDSTPDAIMVIADGKFIECNAAAVKMFGSSSKSALTASTPAALSPPKQPDGQPSGAKSEAMIREAMTTGYKRFEWMHRRADGTEFPVLVTLILSKVDGRPVVLTNLADLSDALREREARREDEARSAKASALQQLTAEFDRNVSTALGTVGQVADQLESSSQAMSGSADQTNRQLTELTAASEQVSAAVGIVAESAGELSASIAEIGRQVHQSSSISSAANEEARHTNEIVKGLAESSAKIGEVISLINGIASQTNLLALNATIEAARAGEAGRGFAVVAQEVKALANQTTRATDEIGAQIGAVQAATTQAVGAIGGIATRIGEINEIAGAIAAAVEQQSRATEAIASNIQQASAASQKVSVNTGGVAHASVETRKAAEAVLTSAKALSGEAGGLRSTVDRFLQGVKRA</sequence>
<dbReference type="SMART" id="SM00283">
    <property type="entry name" value="MA"/>
    <property type="match status" value="1"/>
</dbReference>
<dbReference type="InterPro" id="IPR035965">
    <property type="entry name" value="PAS-like_dom_sf"/>
</dbReference>
<evidence type="ECO:0000313" key="6">
    <source>
        <dbReference type="EMBL" id="PKR88032.1"/>
    </source>
</evidence>